<evidence type="ECO:0000256" key="2">
    <source>
        <dbReference type="ARBA" id="ARBA00012725"/>
    </source>
</evidence>
<dbReference type="GO" id="GO:0005634">
    <property type="term" value="C:nucleus"/>
    <property type="evidence" value="ECO:0007669"/>
    <property type="project" value="TreeGrafter"/>
</dbReference>
<dbReference type="Pfam" id="PF05189">
    <property type="entry name" value="RTC_insert"/>
    <property type="match status" value="1"/>
</dbReference>
<dbReference type="PROSITE" id="PS01287">
    <property type="entry name" value="RTC"/>
    <property type="match status" value="1"/>
</dbReference>
<dbReference type="InterPro" id="IPR023797">
    <property type="entry name" value="RNA3'_phos_cyclase_dom"/>
</dbReference>
<accession>A0A4V2K0H4</accession>
<dbReference type="InterPro" id="IPR020719">
    <property type="entry name" value="RNA3'_term_phos_cycl-like_CS"/>
</dbReference>
<dbReference type="EMBL" id="ML143417">
    <property type="protein sequence ID" value="TBU28913.1"/>
    <property type="molecule type" value="Genomic_DNA"/>
</dbReference>
<dbReference type="SUPFAM" id="SSF52913">
    <property type="entry name" value="RNA 3'-terminal phosphate cyclase, RPTC, insert domain"/>
    <property type="match status" value="1"/>
</dbReference>
<evidence type="ECO:0000256" key="9">
    <source>
        <dbReference type="PIRSR" id="PIRSR005378-1"/>
    </source>
</evidence>
<gene>
    <name evidence="13" type="ORF">BD311DRAFT_865090</name>
</gene>
<evidence type="ECO:0000256" key="5">
    <source>
        <dbReference type="ARBA" id="ARBA00022741"/>
    </source>
</evidence>
<dbReference type="FunFam" id="3.30.360.20:FF:000002">
    <property type="entry name" value="RNA terminal phosphate cyclase-like 1"/>
    <property type="match status" value="1"/>
</dbReference>
<evidence type="ECO:0000256" key="8">
    <source>
        <dbReference type="ARBA" id="ARBA00045867"/>
    </source>
</evidence>
<dbReference type="NCBIfam" id="TIGR03399">
    <property type="entry name" value="RNA_3prim_cycl"/>
    <property type="match status" value="1"/>
</dbReference>
<evidence type="ECO:0000259" key="12">
    <source>
        <dbReference type="Pfam" id="PF05189"/>
    </source>
</evidence>
<evidence type="ECO:0000259" key="11">
    <source>
        <dbReference type="Pfam" id="PF01137"/>
    </source>
</evidence>
<dbReference type="EC" id="6.5.1.4" evidence="2"/>
<comment type="similarity">
    <text evidence="1">Belongs to the RNA 3'-terminal cyclase family. Type 1 subfamily.</text>
</comment>
<evidence type="ECO:0000256" key="1">
    <source>
        <dbReference type="ARBA" id="ARBA00009206"/>
    </source>
</evidence>
<dbReference type="GO" id="GO:0005524">
    <property type="term" value="F:ATP binding"/>
    <property type="evidence" value="ECO:0007669"/>
    <property type="project" value="UniProtKB-KW"/>
</dbReference>
<evidence type="ECO:0000256" key="6">
    <source>
        <dbReference type="ARBA" id="ARBA00024481"/>
    </source>
</evidence>
<evidence type="ECO:0000256" key="7">
    <source>
        <dbReference type="ARBA" id="ARBA00032543"/>
    </source>
</evidence>
<dbReference type="Pfam" id="PF01137">
    <property type="entry name" value="RTC"/>
    <property type="match status" value="1"/>
</dbReference>
<keyword evidence="5 10" id="KW-0547">Nucleotide-binding</keyword>
<feature type="domain" description="RNA 3'-terminal phosphate cyclase insert" evidence="12">
    <location>
        <begin position="192"/>
        <end position="293"/>
    </location>
</feature>
<sequence>MSSDEPLEIDGSTLEGGGQLLRIAVGLSALLSKPITINNIRAKRNPPGLKFQHAAGLRLVADICSARLEGNTTGSRTITLHPQVAPQASLAYTADPGTAGSIALLLQVSLPCLIFSSSSTSPSSLTLRGGTNASHSPQIDYTQNVFLPFIQKHFGLEPTIQVVKRGYYPRGGGQVHVSIPPVAGPLPSVTLTDRGEIKRVYGKSYVAGLPKSLADAMRTAAIDTLVESGIKENRIKIESLREKPSDAVGSGSGIVLWAETYEGCILGGSALGRKGTDAAHVGREAARELASNLDHGGCVDEYMQDQMIIFLALAQGKSRVKTGPLTLHTRTVIWVVEQLSAAKFRVEEAEGGAVVECDGIGYVPPVPPAPPTHVPGETSILT</sequence>
<name>A0A4V2K0H4_9APHY</name>
<dbReference type="PANTHER" id="PTHR11096:SF0">
    <property type="entry name" value="RNA 3'-TERMINAL PHOSPHATE CYCLASE"/>
    <property type="match status" value="1"/>
</dbReference>
<dbReference type="Gene3D" id="3.30.360.20">
    <property type="entry name" value="RNA 3'-terminal phosphate cyclase, insert domain"/>
    <property type="match status" value="1"/>
</dbReference>
<comment type="catalytic activity">
    <reaction evidence="6">
        <text>a 3'-end 3'-phospho-ribonucleotide-RNA + ATP = a 3'-end 2',3'-cyclophospho-ribonucleotide-RNA + AMP + diphosphate</text>
        <dbReference type="Rhea" id="RHEA:23976"/>
        <dbReference type="Rhea" id="RHEA-COMP:10463"/>
        <dbReference type="Rhea" id="RHEA-COMP:10464"/>
        <dbReference type="ChEBI" id="CHEBI:30616"/>
        <dbReference type="ChEBI" id="CHEBI:33019"/>
        <dbReference type="ChEBI" id="CHEBI:83062"/>
        <dbReference type="ChEBI" id="CHEBI:83064"/>
        <dbReference type="ChEBI" id="CHEBI:456215"/>
        <dbReference type="EC" id="6.5.1.4"/>
    </reaction>
</comment>
<dbReference type="GO" id="GO:0006396">
    <property type="term" value="P:RNA processing"/>
    <property type="evidence" value="ECO:0007669"/>
    <property type="project" value="InterPro"/>
</dbReference>
<dbReference type="Gene3D" id="3.65.10.20">
    <property type="entry name" value="RNA 3'-terminal phosphate cyclase domain"/>
    <property type="match status" value="1"/>
</dbReference>
<dbReference type="PANTHER" id="PTHR11096">
    <property type="entry name" value="RNA 3' TERMINAL PHOSPHATE CYCLASE"/>
    <property type="match status" value="1"/>
</dbReference>
<dbReference type="InterPro" id="IPR013791">
    <property type="entry name" value="RNA3'-term_phos_cycl_insert"/>
</dbReference>
<organism evidence="13">
    <name type="scientific">Dichomitus squalens</name>
    <dbReference type="NCBI Taxonomy" id="114155"/>
    <lineage>
        <taxon>Eukaryota</taxon>
        <taxon>Fungi</taxon>
        <taxon>Dikarya</taxon>
        <taxon>Basidiomycota</taxon>
        <taxon>Agaricomycotina</taxon>
        <taxon>Agaricomycetes</taxon>
        <taxon>Polyporales</taxon>
        <taxon>Polyporaceae</taxon>
        <taxon>Dichomitus</taxon>
    </lineage>
</organism>
<keyword evidence="4" id="KW-0436">Ligase</keyword>
<dbReference type="InterPro" id="IPR036553">
    <property type="entry name" value="RPTC_insert"/>
</dbReference>
<dbReference type="InterPro" id="IPR017770">
    <property type="entry name" value="RNA3'_term_phos_cyc_type_1"/>
</dbReference>
<dbReference type="HAMAP" id="MF_00200">
    <property type="entry name" value="RTC"/>
    <property type="match status" value="1"/>
</dbReference>
<evidence type="ECO:0000256" key="3">
    <source>
        <dbReference type="ARBA" id="ARBA00021428"/>
    </source>
</evidence>
<dbReference type="OrthoDB" id="25029at2759"/>
<dbReference type="InterPro" id="IPR013792">
    <property type="entry name" value="RNA3'P_cycl/enolpyr_Trfase_a/b"/>
</dbReference>
<dbReference type="InterPro" id="IPR037136">
    <property type="entry name" value="RNA3'_phos_cyclase_dom_sf"/>
</dbReference>
<dbReference type="InterPro" id="IPR000228">
    <property type="entry name" value="RNA3'_term_phos_cyc"/>
</dbReference>
<feature type="binding site" evidence="10">
    <location>
        <begin position="302"/>
        <end position="306"/>
    </location>
    <ligand>
        <name>ATP</name>
        <dbReference type="ChEBI" id="CHEBI:30616"/>
    </ligand>
</feature>
<protein>
    <recommendedName>
        <fullName evidence="3">RNA 3'-terminal phosphate cyclase</fullName>
        <ecNumber evidence="2">6.5.1.4</ecNumber>
    </recommendedName>
    <alternativeName>
        <fullName evidence="7">RNA terminal phosphate cyclase domain-containing protein 1</fullName>
    </alternativeName>
</protein>
<dbReference type="GO" id="GO:0003963">
    <property type="term" value="F:RNA-3'-phosphate cyclase activity"/>
    <property type="evidence" value="ECO:0007669"/>
    <property type="project" value="UniProtKB-EC"/>
</dbReference>
<feature type="domain" description="RNA 3'-terminal phosphate cyclase" evidence="11">
    <location>
        <begin position="14"/>
        <end position="346"/>
    </location>
</feature>
<evidence type="ECO:0000256" key="10">
    <source>
        <dbReference type="PIRSR" id="PIRSR005378-2"/>
    </source>
</evidence>
<comment type="function">
    <text evidence="8">Catalyzes the conversion of 3'-phosphate to a 2',3'-cyclic phosphodiester at the end of RNA. The mechanism of action of the enzyme occurs in 3 steps: (A) adenylation of the enzyme by ATP; (B) transfer of adenylate to an RNA-N3'P to produce RNA-N3'PP5'A; (C) and attack of the adjacent 2'-hydroxyl on the 3'-phosphorus in the diester linkage to produce the cyclic end product. Likely functions in some aspects of cellular RNA processing. Function plays an important role in regulating axon regeneration by inhibiting central nervous system (CNS) axon regeneration following optic nerve injury.</text>
</comment>
<keyword evidence="10" id="KW-0067">ATP-binding</keyword>
<evidence type="ECO:0000256" key="4">
    <source>
        <dbReference type="ARBA" id="ARBA00022598"/>
    </source>
</evidence>
<proteinExistence type="inferred from homology"/>
<dbReference type="SUPFAM" id="SSF55205">
    <property type="entry name" value="EPT/RTPC-like"/>
    <property type="match status" value="2"/>
</dbReference>
<feature type="binding site" evidence="10">
    <location>
        <position position="107"/>
    </location>
    <ligand>
        <name>ATP</name>
        <dbReference type="ChEBI" id="CHEBI:30616"/>
    </ligand>
</feature>
<dbReference type="AlphaFoldDB" id="A0A4V2K0H4"/>
<reference evidence="13" key="1">
    <citation type="submission" date="2019-01" db="EMBL/GenBank/DDBJ databases">
        <title>Draft genome sequences of three monokaryotic isolates of the white-rot basidiomycete fungus Dichomitus squalens.</title>
        <authorList>
            <consortium name="DOE Joint Genome Institute"/>
            <person name="Lopez S.C."/>
            <person name="Andreopoulos B."/>
            <person name="Pangilinan J."/>
            <person name="Lipzen A."/>
            <person name="Riley R."/>
            <person name="Ahrendt S."/>
            <person name="Ng V."/>
            <person name="Barry K."/>
            <person name="Daum C."/>
            <person name="Grigoriev I.V."/>
            <person name="Hilden K.S."/>
            <person name="Makela M.R."/>
            <person name="de Vries R.P."/>
        </authorList>
    </citation>
    <scope>NUCLEOTIDE SEQUENCE [LARGE SCALE GENOMIC DNA]</scope>
    <source>
        <strain evidence="13">OM18370.1</strain>
    </source>
</reference>
<dbReference type="PIRSF" id="PIRSF005378">
    <property type="entry name" value="RNA3'_term_phos_cycl_euk"/>
    <property type="match status" value="1"/>
</dbReference>
<dbReference type="Proteomes" id="UP000292957">
    <property type="component" value="Unassembled WGS sequence"/>
</dbReference>
<evidence type="ECO:0000313" key="13">
    <source>
        <dbReference type="EMBL" id="TBU28913.1"/>
    </source>
</evidence>
<feature type="active site" description="Tele-AMP-histidine intermediate" evidence="9">
    <location>
        <position position="328"/>
    </location>
</feature>